<dbReference type="GO" id="GO:1902603">
    <property type="term" value="P:carnitine transmembrane transport"/>
    <property type="evidence" value="ECO:0007669"/>
    <property type="project" value="TreeGrafter"/>
</dbReference>
<evidence type="ECO:0000256" key="11">
    <source>
        <dbReference type="SAM" id="Phobius"/>
    </source>
</evidence>
<feature type="repeat" description="Solcar" evidence="9">
    <location>
        <begin position="5"/>
        <end position="96"/>
    </location>
</feature>
<evidence type="ECO:0000256" key="2">
    <source>
        <dbReference type="ARBA" id="ARBA00006375"/>
    </source>
</evidence>
<dbReference type="InterPro" id="IPR050567">
    <property type="entry name" value="Mitochondrial_Carrier"/>
</dbReference>
<evidence type="ECO:0000256" key="10">
    <source>
        <dbReference type="RuleBase" id="RU000488"/>
    </source>
</evidence>
<keyword evidence="4 9" id="KW-0812">Transmembrane</keyword>
<evidence type="ECO:0000256" key="9">
    <source>
        <dbReference type="PROSITE-ProRule" id="PRU00282"/>
    </source>
</evidence>
<dbReference type="EMBL" id="JACMRX010000006">
    <property type="protein sequence ID" value="KAF7988211.1"/>
    <property type="molecule type" value="Genomic_DNA"/>
</dbReference>
<dbReference type="InterPro" id="IPR023395">
    <property type="entry name" value="MCP_dom_sf"/>
</dbReference>
<keyword evidence="3 10" id="KW-0813">Transport</keyword>
<dbReference type="Gene3D" id="1.50.40.10">
    <property type="entry name" value="Mitochondrial carrier domain"/>
    <property type="match status" value="2"/>
</dbReference>
<accession>A0A834XJN5</accession>
<organism evidence="12 13">
    <name type="scientific">Aphidius gifuensis</name>
    <name type="common">Parasitoid wasp</name>
    <dbReference type="NCBI Taxonomy" id="684658"/>
    <lineage>
        <taxon>Eukaryota</taxon>
        <taxon>Metazoa</taxon>
        <taxon>Ecdysozoa</taxon>
        <taxon>Arthropoda</taxon>
        <taxon>Hexapoda</taxon>
        <taxon>Insecta</taxon>
        <taxon>Pterygota</taxon>
        <taxon>Neoptera</taxon>
        <taxon>Endopterygota</taxon>
        <taxon>Hymenoptera</taxon>
        <taxon>Apocrita</taxon>
        <taxon>Ichneumonoidea</taxon>
        <taxon>Braconidae</taxon>
        <taxon>Aphidiinae</taxon>
        <taxon>Aphidius</taxon>
    </lineage>
</organism>
<keyword evidence="8 9" id="KW-0472">Membrane</keyword>
<evidence type="ECO:0000313" key="13">
    <source>
        <dbReference type="Proteomes" id="UP000639338"/>
    </source>
</evidence>
<evidence type="ECO:0000256" key="4">
    <source>
        <dbReference type="ARBA" id="ARBA00022692"/>
    </source>
</evidence>
<keyword evidence="7" id="KW-0496">Mitochondrion</keyword>
<evidence type="ECO:0000256" key="8">
    <source>
        <dbReference type="ARBA" id="ARBA00023136"/>
    </source>
</evidence>
<gene>
    <name evidence="12" type="ORF">HCN44_007705</name>
</gene>
<dbReference type="Pfam" id="PF00153">
    <property type="entry name" value="Mito_carr"/>
    <property type="match status" value="3"/>
</dbReference>
<keyword evidence="13" id="KW-1185">Reference proteome</keyword>
<evidence type="ECO:0008006" key="14">
    <source>
        <dbReference type="Google" id="ProtNLM"/>
    </source>
</evidence>
<dbReference type="OrthoDB" id="14252at2759"/>
<dbReference type="GO" id="GO:0006839">
    <property type="term" value="P:mitochondrial transport"/>
    <property type="evidence" value="ECO:0007669"/>
    <property type="project" value="TreeGrafter"/>
</dbReference>
<comment type="similarity">
    <text evidence="2 10">Belongs to the mitochondrial carrier (TC 2.A.29) family.</text>
</comment>
<evidence type="ECO:0000256" key="7">
    <source>
        <dbReference type="ARBA" id="ARBA00023128"/>
    </source>
</evidence>
<feature type="repeat" description="Solcar" evidence="9">
    <location>
        <begin position="202"/>
        <end position="287"/>
    </location>
</feature>
<dbReference type="InterPro" id="IPR002067">
    <property type="entry name" value="MCP"/>
</dbReference>
<evidence type="ECO:0000256" key="1">
    <source>
        <dbReference type="ARBA" id="ARBA00004225"/>
    </source>
</evidence>
<dbReference type="PANTHER" id="PTHR45624">
    <property type="entry name" value="MITOCHONDRIAL BASIC AMINO ACIDS TRANSPORTER-RELATED"/>
    <property type="match status" value="1"/>
</dbReference>
<dbReference type="Proteomes" id="UP000639338">
    <property type="component" value="Unassembled WGS sequence"/>
</dbReference>
<dbReference type="PROSITE" id="PS50920">
    <property type="entry name" value="SOLCAR"/>
    <property type="match status" value="3"/>
</dbReference>
<feature type="repeat" description="Solcar" evidence="9">
    <location>
        <begin position="106"/>
        <end position="194"/>
    </location>
</feature>
<name>A0A834XJN5_APHGI</name>
<evidence type="ECO:0000313" key="12">
    <source>
        <dbReference type="EMBL" id="KAF7988211.1"/>
    </source>
</evidence>
<reference evidence="12 13" key="1">
    <citation type="submission" date="2020-08" db="EMBL/GenBank/DDBJ databases">
        <title>Aphidius gifuensis genome sequencing and assembly.</title>
        <authorList>
            <person name="Du Z."/>
        </authorList>
    </citation>
    <scope>NUCLEOTIDE SEQUENCE [LARGE SCALE GENOMIC DNA]</scope>
    <source>
        <strain evidence="12">YNYX2018</strain>
        <tissue evidence="12">Adults</tissue>
    </source>
</reference>
<sequence>MTETSHYIESFVSGGVGGVCTVVVGHPLDTIKVRLQTSPIPKPGESPLYKGTWDCAKKTVAKEGFRGLYKGMGAPLTGVAPVFAISFLGYGLGKDLQKNKNQDDELTLIQLFNAGAFSGIFTTSILAPGERIKCLLQVQHNQGTSTYNGPVDCAKKLYKQGGIRSIYKGTGLTLLRDIPASGVYFLTYDGLKRYMSKDNQPPGILPTIFAGGCAGITNWIVAMPPDVLKSRFQAAPEGTYKGIGDVFKVLMRQEGPFALYKGFVPVMLRAFPANAACFVGFELSVRLFKWASSNL</sequence>
<evidence type="ECO:0000256" key="6">
    <source>
        <dbReference type="ARBA" id="ARBA00022989"/>
    </source>
</evidence>
<comment type="caution">
    <text evidence="12">The sequence shown here is derived from an EMBL/GenBank/DDBJ whole genome shotgun (WGS) entry which is preliminary data.</text>
</comment>
<evidence type="ECO:0000256" key="3">
    <source>
        <dbReference type="ARBA" id="ARBA00022448"/>
    </source>
</evidence>
<keyword evidence="5" id="KW-0677">Repeat</keyword>
<dbReference type="InterPro" id="IPR018108">
    <property type="entry name" value="MCP_transmembrane"/>
</dbReference>
<proteinExistence type="inferred from homology"/>
<feature type="transmembrane region" description="Helical" evidence="11">
    <location>
        <begin position="67"/>
        <end position="88"/>
    </location>
</feature>
<dbReference type="AlphaFoldDB" id="A0A834XJN5"/>
<dbReference type="GO" id="GO:0015227">
    <property type="term" value="F:O-acyl-L-carnitine transmembrane transporter activity"/>
    <property type="evidence" value="ECO:0007669"/>
    <property type="project" value="TreeGrafter"/>
</dbReference>
<evidence type="ECO:0000256" key="5">
    <source>
        <dbReference type="ARBA" id="ARBA00022737"/>
    </source>
</evidence>
<dbReference type="GO" id="GO:0031966">
    <property type="term" value="C:mitochondrial membrane"/>
    <property type="evidence" value="ECO:0007669"/>
    <property type="project" value="UniProtKB-SubCell"/>
</dbReference>
<dbReference type="PRINTS" id="PR00926">
    <property type="entry name" value="MITOCARRIER"/>
</dbReference>
<keyword evidence="6 11" id="KW-1133">Transmembrane helix</keyword>
<dbReference type="SUPFAM" id="SSF103506">
    <property type="entry name" value="Mitochondrial carrier"/>
    <property type="match status" value="1"/>
</dbReference>
<protein>
    <recommendedName>
        <fullName evidence="14">Mitochondrial carnitine/acylcarnitine carrier protein</fullName>
    </recommendedName>
</protein>
<comment type="subcellular location">
    <subcellularLocation>
        <location evidence="1">Mitochondrion membrane</location>
        <topology evidence="1">Multi-pass membrane protein</topology>
    </subcellularLocation>
</comment>
<dbReference type="PANTHER" id="PTHR45624:SF4">
    <property type="entry name" value="CONGESTED-LIKE TRACHEA PROTEIN-RELATED"/>
    <property type="match status" value="1"/>
</dbReference>